<dbReference type="Proteomes" id="UP000646749">
    <property type="component" value="Unassembled WGS sequence"/>
</dbReference>
<proteinExistence type="predicted"/>
<protein>
    <submittedName>
        <fullName evidence="1">Uncharacterized protein</fullName>
    </submittedName>
</protein>
<comment type="caution">
    <text evidence="1">The sequence shown here is derived from an EMBL/GenBank/DDBJ whole genome shotgun (WGS) entry which is preliminary data.</text>
</comment>
<accession>A0ABQ4EFU4</accession>
<keyword evidence="2" id="KW-1185">Reference proteome</keyword>
<evidence type="ECO:0000313" key="1">
    <source>
        <dbReference type="EMBL" id="GIG93122.1"/>
    </source>
</evidence>
<reference evidence="1 2" key="1">
    <citation type="submission" date="2021-01" db="EMBL/GenBank/DDBJ databases">
        <title>Whole genome shotgun sequence of Plantactinospora endophytica NBRC 110450.</title>
        <authorList>
            <person name="Komaki H."/>
            <person name="Tamura T."/>
        </authorList>
    </citation>
    <scope>NUCLEOTIDE SEQUENCE [LARGE SCALE GENOMIC DNA]</scope>
    <source>
        <strain evidence="1 2">NBRC 110450</strain>
    </source>
</reference>
<dbReference type="EMBL" id="BONW01000051">
    <property type="protein sequence ID" value="GIG93122.1"/>
    <property type="molecule type" value="Genomic_DNA"/>
</dbReference>
<organism evidence="1 2">
    <name type="scientific">Plantactinospora endophytica</name>
    <dbReference type="NCBI Taxonomy" id="673535"/>
    <lineage>
        <taxon>Bacteria</taxon>
        <taxon>Bacillati</taxon>
        <taxon>Actinomycetota</taxon>
        <taxon>Actinomycetes</taxon>
        <taxon>Micromonosporales</taxon>
        <taxon>Micromonosporaceae</taxon>
        <taxon>Plantactinospora</taxon>
    </lineage>
</organism>
<name>A0ABQ4EFU4_9ACTN</name>
<evidence type="ECO:0000313" key="2">
    <source>
        <dbReference type="Proteomes" id="UP000646749"/>
    </source>
</evidence>
<sequence length="62" mass="6360">MFVDRIAAAVPVLVEGHPGAVIAPGGHPFAMIRIRGHDGLVTSIDIAPYKRGTASLPTALSA</sequence>
<gene>
    <name evidence="1" type="ORF">Pen02_80580</name>
</gene>